<dbReference type="SUPFAM" id="SSF49401">
    <property type="entry name" value="Bacterial adhesins"/>
    <property type="match status" value="1"/>
</dbReference>
<feature type="domain" description="Fimbrial-type adhesion" evidence="2">
    <location>
        <begin position="185"/>
        <end position="331"/>
    </location>
</feature>
<feature type="signal peptide" evidence="1">
    <location>
        <begin position="1"/>
        <end position="27"/>
    </location>
</feature>
<dbReference type="Gene3D" id="2.60.40.3310">
    <property type="match status" value="1"/>
</dbReference>
<dbReference type="InterPro" id="IPR050263">
    <property type="entry name" value="Bact_Fimbrial_Adh_Pro"/>
</dbReference>
<feature type="chain" id="PRO_5046327349" evidence="1">
    <location>
        <begin position="28"/>
        <end position="331"/>
    </location>
</feature>
<dbReference type="InterPro" id="IPR008966">
    <property type="entry name" value="Adhesion_dom_sf"/>
</dbReference>
<proteinExistence type="predicted"/>
<evidence type="ECO:0000259" key="3">
    <source>
        <dbReference type="Pfam" id="PF22003"/>
    </source>
</evidence>
<dbReference type="PANTHER" id="PTHR33420">
    <property type="entry name" value="FIMBRIAL SUBUNIT ELFA-RELATED"/>
    <property type="match status" value="1"/>
</dbReference>
<dbReference type="Pfam" id="PF00419">
    <property type="entry name" value="Fimbrial"/>
    <property type="match status" value="1"/>
</dbReference>
<accession>A0ABX8MR33</accession>
<dbReference type="EMBL" id="CP077074">
    <property type="protein sequence ID" value="QXH41662.1"/>
    <property type="molecule type" value="Genomic_DNA"/>
</dbReference>
<dbReference type="InterPro" id="IPR000259">
    <property type="entry name" value="Adhesion_dom_fimbrial"/>
</dbReference>
<evidence type="ECO:0000313" key="5">
    <source>
        <dbReference type="Proteomes" id="UP000693952"/>
    </source>
</evidence>
<reference evidence="4" key="1">
    <citation type="submission" date="2021-06" db="EMBL/GenBank/DDBJ databases">
        <title>Updating the genus Pseudomonas: Description of 43 new species and partition of the Pseudomonas putida group.</title>
        <authorList>
            <person name="Girard L."/>
            <person name="Lood C."/>
            <person name="Vandamme P."/>
            <person name="Rokni-Zadeh H."/>
            <person name="van Noort V."/>
            <person name="Hofte M."/>
            <person name="Lavigne R."/>
            <person name="De Mot R."/>
        </authorList>
    </citation>
    <scope>NUCLEOTIDE SEQUENCE</scope>
    <source>
        <strain evidence="4">CMR12a</strain>
    </source>
</reference>
<dbReference type="Pfam" id="PF22003">
    <property type="entry name" value="MrkDrd"/>
    <property type="match status" value="1"/>
</dbReference>
<evidence type="ECO:0000256" key="1">
    <source>
        <dbReference type="SAM" id="SignalP"/>
    </source>
</evidence>
<dbReference type="RefSeq" id="WP_124345754.1">
    <property type="nucleotide sequence ID" value="NZ_CP027706.1"/>
</dbReference>
<name>A0ABX8MR33_9PSED</name>
<sequence length="331" mass="35532">MGNLIIKYSKEIALLFFTLIGAASANASPGCYLFQNWKMKTVTMDIGRLSVSPYSKVGDVLLKKYFYPFDTYETVFICGSGGRFSFRLTKGYGLAPGFQDVYTTDIPGIGVRLSWFTGVDSPIPFDIYSSTYRVYKPDQKTSIEIIKTSNQTGSGSLAAGVYAEQFGNGDNKVAVRLMLGGGTSSVIVTPACSVPDGSKFVSVPLGKVPQSAFNGVNSTAGGSNFKIRLQCNTNSSAVISTVYLKFDANKKDPNGRDGVILLDESQASAKGVGIQISDAQQIPIRFGQDILVGSSTVNTYELNYTAKYIQTLSSISPGEAKGTASFTIEYK</sequence>
<keyword evidence="5" id="KW-1185">Reference proteome</keyword>
<dbReference type="PANTHER" id="PTHR33420:SF26">
    <property type="entry name" value="FIMBRIAL SUBUNIT"/>
    <property type="match status" value="1"/>
</dbReference>
<dbReference type="Gene3D" id="2.60.40.1090">
    <property type="entry name" value="Fimbrial-type adhesion domain"/>
    <property type="match status" value="1"/>
</dbReference>
<evidence type="ECO:0000313" key="4">
    <source>
        <dbReference type="EMBL" id="QXH41662.1"/>
    </source>
</evidence>
<gene>
    <name evidence="4" type="ORF">KSS89_05440</name>
</gene>
<evidence type="ECO:0000259" key="2">
    <source>
        <dbReference type="Pfam" id="PF00419"/>
    </source>
</evidence>
<organism evidence="4 5">
    <name type="scientific">Pseudomonas sessilinigenes</name>
    <dbReference type="NCBI Taxonomy" id="658629"/>
    <lineage>
        <taxon>Bacteria</taxon>
        <taxon>Pseudomonadati</taxon>
        <taxon>Pseudomonadota</taxon>
        <taxon>Gammaproteobacteria</taxon>
        <taxon>Pseudomonadales</taxon>
        <taxon>Pseudomonadaceae</taxon>
        <taxon>Pseudomonas</taxon>
    </lineage>
</organism>
<protein>
    <submittedName>
        <fullName evidence="4">Type 1 fimbrial protein</fullName>
    </submittedName>
</protein>
<feature type="domain" description="MrkD-like receptor binding" evidence="3">
    <location>
        <begin position="42"/>
        <end position="173"/>
    </location>
</feature>
<keyword evidence="1" id="KW-0732">Signal</keyword>
<dbReference type="Proteomes" id="UP000693952">
    <property type="component" value="Chromosome"/>
</dbReference>
<dbReference type="InterPro" id="IPR054160">
    <property type="entry name" value="MrkD_recept-bd"/>
</dbReference>
<dbReference type="InterPro" id="IPR036937">
    <property type="entry name" value="Adhesion_dom_fimbrial_sf"/>
</dbReference>